<proteinExistence type="inferred from homology"/>
<dbReference type="GO" id="GO:0016020">
    <property type="term" value="C:membrane"/>
    <property type="evidence" value="ECO:0007669"/>
    <property type="project" value="UniProtKB-SubCell"/>
</dbReference>
<evidence type="ECO:0000256" key="9">
    <source>
        <dbReference type="ARBA" id="ARBA00023033"/>
    </source>
</evidence>
<dbReference type="InterPro" id="IPR050665">
    <property type="entry name" value="Cytochrome_P450_Monooxygen"/>
</dbReference>
<keyword evidence="9 12" id="KW-0503">Monooxygenase</keyword>
<dbReference type="GO" id="GO:0004497">
    <property type="term" value="F:monooxygenase activity"/>
    <property type="evidence" value="ECO:0007669"/>
    <property type="project" value="UniProtKB-KW"/>
</dbReference>
<dbReference type="PRINTS" id="PR00463">
    <property type="entry name" value="EP450I"/>
</dbReference>
<dbReference type="Gene3D" id="1.10.630.10">
    <property type="entry name" value="Cytochrome P450"/>
    <property type="match status" value="1"/>
</dbReference>
<feature type="binding site" description="axial binding residue" evidence="11">
    <location>
        <position position="113"/>
    </location>
    <ligand>
        <name>heme</name>
        <dbReference type="ChEBI" id="CHEBI:30413"/>
    </ligand>
    <ligandPart>
        <name>Fe</name>
        <dbReference type="ChEBI" id="CHEBI:18248"/>
    </ligandPart>
</feature>
<gene>
    <name evidence="13" type="ORF">OLEA9_A033822</name>
</gene>
<name>A0A8S0RE34_OLEEU</name>
<keyword evidence="3 11" id="KW-0349">Heme</keyword>
<keyword evidence="10" id="KW-0472">Membrane</keyword>
<evidence type="ECO:0000256" key="12">
    <source>
        <dbReference type="RuleBase" id="RU000461"/>
    </source>
</evidence>
<dbReference type="PANTHER" id="PTHR24282:SF192">
    <property type="entry name" value="CYTOCHROME P450 CYP749A22-LIKE"/>
    <property type="match status" value="1"/>
</dbReference>
<evidence type="ECO:0000256" key="10">
    <source>
        <dbReference type="ARBA" id="ARBA00023136"/>
    </source>
</evidence>
<evidence type="ECO:0000256" key="11">
    <source>
        <dbReference type="PIRSR" id="PIRSR602401-1"/>
    </source>
</evidence>
<dbReference type="InterPro" id="IPR002401">
    <property type="entry name" value="Cyt_P450_E_grp-I"/>
</dbReference>
<dbReference type="PROSITE" id="PS00086">
    <property type="entry name" value="CYTOCHROME_P450"/>
    <property type="match status" value="1"/>
</dbReference>
<evidence type="ECO:0000256" key="6">
    <source>
        <dbReference type="ARBA" id="ARBA00022989"/>
    </source>
</evidence>
<dbReference type="GO" id="GO:0005506">
    <property type="term" value="F:iron ion binding"/>
    <property type="evidence" value="ECO:0007669"/>
    <property type="project" value="InterPro"/>
</dbReference>
<dbReference type="Gramene" id="OE9A033822T1">
    <property type="protein sequence ID" value="OE9A033822C1"/>
    <property type="gene ID" value="OE9A033822"/>
</dbReference>
<evidence type="ECO:0000256" key="3">
    <source>
        <dbReference type="ARBA" id="ARBA00022617"/>
    </source>
</evidence>
<dbReference type="InterPro" id="IPR017972">
    <property type="entry name" value="Cyt_P450_CS"/>
</dbReference>
<evidence type="ECO:0000313" key="14">
    <source>
        <dbReference type="Proteomes" id="UP000594638"/>
    </source>
</evidence>
<dbReference type="Proteomes" id="UP000594638">
    <property type="component" value="Unassembled WGS sequence"/>
</dbReference>
<dbReference type="AlphaFoldDB" id="A0A8S0RE34"/>
<dbReference type="EMBL" id="CACTIH010003609">
    <property type="protein sequence ID" value="CAA2977472.1"/>
    <property type="molecule type" value="Genomic_DNA"/>
</dbReference>
<dbReference type="InterPro" id="IPR001128">
    <property type="entry name" value="Cyt_P450"/>
</dbReference>
<keyword evidence="7 12" id="KW-0560">Oxidoreductase</keyword>
<evidence type="ECO:0000256" key="7">
    <source>
        <dbReference type="ARBA" id="ARBA00023002"/>
    </source>
</evidence>
<sequence length="164" mass="18581">MRAKKWAKIWKLTNRTFHAESLKMNMIINECLRLYPLVPTLTRKVEKGVKLGNLNLPGKINIFILIRALHHNPQIWGKDVHIFRPERFAEGVAKATNNNAAAFFPFGLGPRTCVGINFTFNEAKIALSMILQHCKVVLSNNYVHCPADIFLTPKHGVKVIVQAI</sequence>
<comment type="caution">
    <text evidence="13">The sequence shown here is derived from an EMBL/GenBank/DDBJ whole genome shotgun (WGS) entry which is preliminary data.</text>
</comment>
<keyword evidence="6" id="KW-1133">Transmembrane helix</keyword>
<evidence type="ECO:0000256" key="5">
    <source>
        <dbReference type="ARBA" id="ARBA00022723"/>
    </source>
</evidence>
<reference evidence="13 14" key="1">
    <citation type="submission" date="2019-12" db="EMBL/GenBank/DDBJ databases">
        <authorList>
            <person name="Alioto T."/>
            <person name="Alioto T."/>
            <person name="Gomez Garrido J."/>
        </authorList>
    </citation>
    <scope>NUCLEOTIDE SEQUENCE [LARGE SCALE GENOMIC DNA]</scope>
</reference>
<organism evidence="13 14">
    <name type="scientific">Olea europaea subsp. europaea</name>
    <dbReference type="NCBI Taxonomy" id="158383"/>
    <lineage>
        <taxon>Eukaryota</taxon>
        <taxon>Viridiplantae</taxon>
        <taxon>Streptophyta</taxon>
        <taxon>Embryophyta</taxon>
        <taxon>Tracheophyta</taxon>
        <taxon>Spermatophyta</taxon>
        <taxon>Magnoliopsida</taxon>
        <taxon>eudicotyledons</taxon>
        <taxon>Gunneridae</taxon>
        <taxon>Pentapetalae</taxon>
        <taxon>asterids</taxon>
        <taxon>lamiids</taxon>
        <taxon>Lamiales</taxon>
        <taxon>Oleaceae</taxon>
        <taxon>Oleeae</taxon>
        <taxon>Olea</taxon>
    </lineage>
</organism>
<keyword evidence="4" id="KW-0812">Transmembrane</keyword>
<evidence type="ECO:0000256" key="2">
    <source>
        <dbReference type="ARBA" id="ARBA00010617"/>
    </source>
</evidence>
<evidence type="ECO:0000256" key="1">
    <source>
        <dbReference type="ARBA" id="ARBA00004167"/>
    </source>
</evidence>
<dbReference type="OrthoDB" id="1470350at2759"/>
<dbReference type="GO" id="GO:0020037">
    <property type="term" value="F:heme binding"/>
    <property type="evidence" value="ECO:0007669"/>
    <property type="project" value="InterPro"/>
</dbReference>
<keyword evidence="8 11" id="KW-0408">Iron</keyword>
<dbReference type="InterPro" id="IPR036396">
    <property type="entry name" value="Cyt_P450_sf"/>
</dbReference>
<dbReference type="SUPFAM" id="SSF48264">
    <property type="entry name" value="Cytochrome P450"/>
    <property type="match status" value="1"/>
</dbReference>
<keyword evidence="5 11" id="KW-0479">Metal-binding</keyword>
<dbReference type="Pfam" id="PF00067">
    <property type="entry name" value="p450"/>
    <property type="match status" value="1"/>
</dbReference>
<dbReference type="PRINTS" id="PR00385">
    <property type="entry name" value="P450"/>
</dbReference>
<comment type="similarity">
    <text evidence="2 12">Belongs to the cytochrome P450 family.</text>
</comment>
<comment type="subcellular location">
    <subcellularLocation>
        <location evidence="1">Membrane</location>
        <topology evidence="1">Single-pass membrane protein</topology>
    </subcellularLocation>
</comment>
<dbReference type="PANTHER" id="PTHR24282">
    <property type="entry name" value="CYTOCHROME P450 FAMILY MEMBER"/>
    <property type="match status" value="1"/>
</dbReference>
<evidence type="ECO:0000313" key="13">
    <source>
        <dbReference type="EMBL" id="CAA2977472.1"/>
    </source>
</evidence>
<accession>A0A8S0RE34</accession>
<comment type="cofactor">
    <cofactor evidence="11">
        <name>heme</name>
        <dbReference type="ChEBI" id="CHEBI:30413"/>
    </cofactor>
</comment>
<dbReference type="GO" id="GO:0016705">
    <property type="term" value="F:oxidoreductase activity, acting on paired donors, with incorporation or reduction of molecular oxygen"/>
    <property type="evidence" value="ECO:0007669"/>
    <property type="project" value="InterPro"/>
</dbReference>
<protein>
    <submittedName>
        <fullName evidence="13">Cytochrome P450 CYP749A22-like</fullName>
    </submittedName>
</protein>
<evidence type="ECO:0000256" key="4">
    <source>
        <dbReference type="ARBA" id="ARBA00022692"/>
    </source>
</evidence>
<keyword evidence="14" id="KW-1185">Reference proteome</keyword>
<evidence type="ECO:0000256" key="8">
    <source>
        <dbReference type="ARBA" id="ARBA00023004"/>
    </source>
</evidence>